<reference evidence="6 8" key="2">
    <citation type="submission" date="2018-03" db="EMBL/GenBank/DDBJ databases">
        <authorList>
            <person name="Fogelqvist J."/>
        </authorList>
    </citation>
    <scope>NUCLEOTIDE SEQUENCE [LARGE SCALE GENOMIC DNA]</scope>
</reference>
<keyword evidence="6" id="KW-0496">Mitochondrion</keyword>
<dbReference type="EMBL" id="OVEO01000009">
    <property type="protein sequence ID" value="SPQ98174.1"/>
    <property type="molecule type" value="Genomic_DNA"/>
</dbReference>
<evidence type="ECO:0000256" key="1">
    <source>
        <dbReference type="ARBA" id="ARBA00022679"/>
    </source>
</evidence>
<evidence type="ECO:0000313" key="5">
    <source>
        <dbReference type="EMBL" id="CEO97963.1"/>
    </source>
</evidence>
<evidence type="ECO:0000256" key="3">
    <source>
        <dbReference type="HAMAP-Rule" id="MF_03130"/>
    </source>
</evidence>
<dbReference type="Pfam" id="PF05301">
    <property type="entry name" value="Acetyltransf_16"/>
    <property type="match status" value="1"/>
</dbReference>
<dbReference type="GO" id="GO:0019799">
    <property type="term" value="F:tubulin N-acetyltransferase activity"/>
    <property type="evidence" value="ECO:0007669"/>
    <property type="project" value="UniProtKB-UniRule"/>
</dbReference>
<sequence>MDDVIRLDARQALPDDVGSAIDDLGKRSALAQGLRQVITTAARFRSSTDRIYLTSDYSGLLRVGPRKLFVYDATFQLRECAPLCCLDFYVHEARQRHGTGQALFRAMLRSEGNVEPAGMAYDRPSPKMLSFLAKKFNLRAPMPQANHFTVFQAFFSDSAPVAVVPRPATSRYRSHDSTGIADLLQDRFIGV</sequence>
<evidence type="ECO:0000313" key="7">
    <source>
        <dbReference type="Proteomes" id="UP000039324"/>
    </source>
</evidence>
<comment type="function">
    <text evidence="3">Specifically acetylates 'Lys-40' in alpha-tubulin on the lumenal side of microtubules. Promotes microtubule destabilization and accelerates microtubule dynamics; this activity may be independent of acetylation activity. Acetylates alpha-tubulin with a slow enzymatic rate, due to a catalytic site that is not optimized for acetyl transfer. Enters the microtubule through each end and diffuses quickly throughout the lumen of microtubules. Acetylates only long/old microtubules because of its slow acetylation rate since it does not have time to act on dynamically unstable microtubules before the enzyme is released.</text>
</comment>
<feature type="domain" description="N-acetyltransferase" evidence="4">
    <location>
        <begin position="1"/>
        <end position="155"/>
    </location>
</feature>
<dbReference type="OrthoDB" id="447510at2759"/>
<dbReference type="PANTHER" id="PTHR12327:SF0">
    <property type="entry name" value="ALPHA-TUBULIN N-ACETYLTRANSFERASE 1"/>
    <property type="match status" value="1"/>
</dbReference>
<dbReference type="GO" id="GO:0070507">
    <property type="term" value="P:regulation of microtubule cytoskeleton organization"/>
    <property type="evidence" value="ECO:0007669"/>
    <property type="project" value="UniProtKB-UniRule"/>
</dbReference>
<protein>
    <recommendedName>
        <fullName evidence="3">Alpha-tubulin N-acetyltransferase</fullName>
        <shortName evidence="3">Alpha-TAT</shortName>
        <shortName evidence="3">TAT</shortName>
        <ecNumber evidence="3">2.3.1.108</ecNumber>
    </recommendedName>
    <alternativeName>
        <fullName evidence="3">Acetyltransferase mec-17 homolog</fullName>
    </alternativeName>
</protein>
<name>A0A0G4IRF1_PLABS</name>
<keyword evidence="7" id="KW-1185">Reference proteome</keyword>
<dbReference type="EMBL" id="CDSF01000081">
    <property type="protein sequence ID" value="CEO97963.1"/>
    <property type="molecule type" value="Genomic_DNA"/>
</dbReference>
<organism evidence="5 7">
    <name type="scientific">Plasmodiophora brassicae</name>
    <name type="common">Clubroot disease agent</name>
    <dbReference type="NCBI Taxonomy" id="37360"/>
    <lineage>
        <taxon>Eukaryota</taxon>
        <taxon>Sar</taxon>
        <taxon>Rhizaria</taxon>
        <taxon>Endomyxa</taxon>
        <taxon>Phytomyxea</taxon>
        <taxon>Plasmodiophorida</taxon>
        <taxon>Plasmodiophoridae</taxon>
        <taxon>Plasmodiophora</taxon>
    </lineage>
</organism>
<dbReference type="Proteomes" id="UP000039324">
    <property type="component" value="Unassembled WGS sequence"/>
</dbReference>
<dbReference type="EC" id="2.3.1.108" evidence="3"/>
<feature type="binding site" evidence="3">
    <location>
        <begin position="88"/>
        <end position="101"/>
    </location>
    <ligand>
        <name>acetyl-CoA</name>
        <dbReference type="ChEBI" id="CHEBI:57288"/>
    </ligand>
</feature>
<dbReference type="PANTHER" id="PTHR12327">
    <property type="entry name" value="ALPHA-TUBULIN N-ACETYLTRANSFERASE 1"/>
    <property type="match status" value="1"/>
</dbReference>
<accession>A0A0G4IRF1</accession>
<dbReference type="HAMAP" id="MF_03130">
    <property type="entry name" value="mec17"/>
    <property type="match status" value="1"/>
</dbReference>
<proteinExistence type="inferred from homology"/>
<evidence type="ECO:0000313" key="8">
    <source>
        <dbReference type="Proteomes" id="UP000290189"/>
    </source>
</evidence>
<dbReference type="InterPro" id="IPR007965">
    <property type="entry name" value="GNAT_ATAT"/>
</dbReference>
<feature type="site" description="Crucial for catalytic activity" evidence="3">
    <location>
        <position position="32"/>
    </location>
</feature>
<geneLocation type="mitochondrion" evidence="6"/>
<dbReference type="Proteomes" id="UP000290189">
    <property type="component" value="Unassembled WGS sequence"/>
</dbReference>
<keyword evidence="1 3" id="KW-0808">Transferase</keyword>
<dbReference type="GO" id="GO:0005874">
    <property type="term" value="C:microtubule"/>
    <property type="evidence" value="ECO:0007669"/>
    <property type="project" value="InterPro"/>
</dbReference>
<comment type="catalytic activity">
    <reaction evidence="3">
        <text>L-lysyl-[alpha-tubulin] + acetyl-CoA = N(6)-acetyl-L-lysyl-[alpha-tubulin] + CoA + H(+)</text>
        <dbReference type="Rhea" id="RHEA:15277"/>
        <dbReference type="Rhea" id="RHEA-COMP:11278"/>
        <dbReference type="Rhea" id="RHEA-COMP:11279"/>
        <dbReference type="ChEBI" id="CHEBI:15378"/>
        <dbReference type="ChEBI" id="CHEBI:29969"/>
        <dbReference type="ChEBI" id="CHEBI:57287"/>
        <dbReference type="ChEBI" id="CHEBI:57288"/>
        <dbReference type="ChEBI" id="CHEBI:61930"/>
        <dbReference type="EC" id="2.3.1.108"/>
    </reaction>
</comment>
<evidence type="ECO:0000256" key="2">
    <source>
        <dbReference type="ARBA" id="ARBA00023315"/>
    </source>
</evidence>
<feature type="binding site" evidence="3">
    <location>
        <begin position="125"/>
        <end position="134"/>
    </location>
    <ligand>
        <name>acetyl-CoA</name>
        <dbReference type="ChEBI" id="CHEBI:57288"/>
    </ligand>
</feature>
<gene>
    <name evidence="5" type="ORF">PBRA_006077</name>
    <name evidence="6" type="ORF">PLBR_LOCUS5389</name>
</gene>
<dbReference type="PROSITE" id="PS51730">
    <property type="entry name" value="GNAT_ATAT"/>
    <property type="match status" value="1"/>
</dbReference>
<keyword evidence="2 3" id="KW-0012">Acyltransferase</keyword>
<dbReference type="OMA" id="IKQPNNF"/>
<dbReference type="Gene3D" id="3.40.630.30">
    <property type="match status" value="1"/>
</dbReference>
<dbReference type="AlphaFoldDB" id="A0A0G4IRF1"/>
<evidence type="ECO:0000259" key="4">
    <source>
        <dbReference type="PROSITE" id="PS51730"/>
    </source>
</evidence>
<dbReference type="InterPro" id="IPR038746">
    <property type="entry name" value="Atat"/>
</dbReference>
<evidence type="ECO:0000313" key="6">
    <source>
        <dbReference type="EMBL" id="SPQ98174.1"/>
    </source>
</evidence>
<reference evidence="5 7" key="1">
    <citation type="submission" date="2015-02" db="EMBL/GenBank/DDBJ databases">
        <authorList>
            <person name="Chooi Y.-H."/>
        </authorList>
    </citation>
    <scope>NUCLEOTIDE SEQUENCE [LARGE SCALE GENOMIC DNA]</scope>
    <source>
        <strain evidence="5">E3</strain>
    </source>
</reference>
<comment type="similarity">
    <text evidence="3">Belongs to the acetyltransferase ATAT1 family.</text>
</comment>